<reference evidence="14 16" key="2">
    <citation type="submission" date="2020-08" db="EMBL/GenBank/DDBJ databases">
        <title>Genomic Encyclopedia of Type Strains, Phase IV (KMG-IV): sequencing the most valuable type-strain genomes for metagenomic binning, comparative biology and taxonomic classification.</title>
        <authorList>
            <person name="Goeker M."/>
        </authorList>
    </citation>
    <scope>NUCLEOTIDE SEQUENCE [LARGE SCALE GENOMIC DNA]</scope>
    <source>
        <strain evidence="14 16">DSM 107085</strain>
    </source>
</reference>
<dbReference type="EMBL" id="JROI01000010">
    <property type="protein sequence ID" value="KGI78044.1"/>
    <property type="molecule type" value="Genomic_DNA"/>
</dbReference>
<dbReference type="EMBL" id="JACHET010000001">
    <property type="protein sequence ID" value="MBB6183559.1"/>
    <property type="molecule type" value="Genomic_DNA"/>
</dbReference>
<feature type="transmembrane region" description="Helical" evidence="10">
    <location>
        <begin position="12"/>
        <end position="31"/>
    </location>
</feature>
<dbReference type="PROSITE" id="PS50109">
    <property type="entry name" value="HIS_KIN"/>
    <property type="match status" value="1"/>
</dbReference>
<comment type="catalytic activity">
    <reaction evidence="1">
        <text>ATP + protein L-histidine = ADP + protein N-phospho-L-histidine.</text>
        <dbReference type="EC" id="2.7.13.3"/>
    </reaction>
</comment>
<evidence type="ECO:0000256" key="7">
    <source>
        <dbReference type="ARBA" id="ARBA00022777"/>
    </source>
</evidence>
<evidence type="ECO:0000313" key="13">
    <source>
        <dbReference type="EMBL" id="KGI78044.1"/>
    </source>
</evidence>
<dbReference type="Gene3D" id="3.30.565.10">
    <property type="entry name" value="Histidine kinase-like ATPase, C-terminal domain"/>
    <property type="match status" value="1"/>
</dbReference>
<evidence type="ECO:0000256" key="4">
    <source>
        <dbReference type="ARBA" id="ARBA00022553"/>
    </source>
</evidence>
<dbReference type="GO" id="GO:0000155">
    <property type="term" value="F:phosphorelay sensor kinase activity"/>
    <property type="evidence" value="ECO:0007669"/>
    <property type="project" value="InterPro"/>
</dbReference>
<evidence type="ECO:0000256" key="6">
    <source>
        <dbReference type="ARBA" id="ARBA00022692"/>
    </source>
</evidence>
<dbReference type="EC" id="2.7.13.3" evidence="3"/>
<evidence type="ECO:0000313" key="14">
    <source>
        <dbReference type="EMBL" id="MBB6183559.1"/>
    </source>
</evidence>
<keyword evidence="8 10" id="KW-1133">Transmembrane helix</keyword>
<keyword evidence="7 14" id="KW-0418">Kinase</keyword>
<evidence type="ECO:0000256" key="5">
    <source>
        <dbReference type="ARBA" id="ARBA00022679"/>
    </source>
</evidence>
<feature type="domain" description="Histidine kinase" evidence="11">
    <location>
        <begin position="258"/>
        <end position="449"/>
    </location>
</feature>
<keyword evidence="10" id="KW-0472">Membrane</keyword>
<evidence type="ECO:0000259" key="12">
    <source>
        <dbReference type="PROSITE" id="PS50885"/>
    </source>
</evidence>
<evidence type="ECO:0000313" key="15">
    <source>
        <dbReference type="Proteomes" id="UP000029708"/>
    </source>
</evidence>
<evidence type="ECO:0000256" key="9">
    <source>
        <dbReference type="ARBA" id="ARBA00023012"/>
    </source>
</evidence>
<dbReference type="GO" id="GO:0005886">
    <property type="term" value="C:plasma membrane"/>
    <property type="evidence" value="ECO:0007669"/>
    <property type="project" value="TreeGrafter"/>
</dbReference>
<dbReference type="InterPro" id="IPR036890">
    <property type="entry name" value="HATPase_C_sf"/>
</dbReference>
<keyword evidence="5" id="KW-0808">Transferase</keyword>
<reference evidence="13 15" key="1">
    <citation type="submission" date="2014-09" db="EMBL/GenBank/DDBJ databases">
        <title>Xanthomonadaceae 3.5X direct submission.</title>
        <authorList>
            <person name="Fang T."/>
            <person name="Wang H."/>
        </authorList>
    </citation>
    <scope>NUCLEOTIDE SEQUENCE [LARGE SCALE GENOMIC DNA]</scope>
    <source>
        <strain evidence="13 15">3.5X</strain>
    </source>
</reference>
<dbReference type="SMART" id="SM00304">
    <property type="entry name" value="HAMP"/>
    <property type="match status" value="1"/>
</dbReference>
<dbReference type="PANTHER" id="PTHR45436">
    <property type="entry name" value="SENSOR HISTIDINE KINASE YKOH"/>
    <property type="match status" value="1"/>
</dbReference>
<feature type="domain" description="HAMP" evidence="12">
    <location>
        <begin position="198"/>
        <end position="250"/>
    </location>
</feature>
<dbReference type="SUPFAM" id="SSF55874">
    <property type="entry name" value="ATPase domain of HSP90 chaperone/DNA topoisomerase II/histidine kinase"/>
    <property type="match status" value="1"/>
</dbReference>
<dbReference type="SUPFAM" id="SSF47384">
    <property type="entry name" value="Homodimeric domain of signal transducing histidine kinase"/>
    <property type="match status" value="1"/>
</dbReference>
<keyword evidence="4" id="KW-0597">Phosphoprotein</keyword>
<comment type="caution">
    <text evidence="13">The sequence shown here is derived from an EMBL/GenBank/DDBJ whole genome shotgun (WGS) entry which is preliminary data.</text>
</comment>
<feature type="transmembrane region" description="Helical" evidence="10">
    <location>
        <begin position="170"/>
        <end position="197"/>
    </location>
</feature>
<protein>
    <recommendedName>
        <fullName evidence="3">histidine kinase</fullName>
        <ecNumber evidence="3">2.7.13.3</ecNumber>
    </recommendedName>
</protein>
<sequence length="476" mass="52603">MSLWPDSLSSRIALMIGVSIILLLGVAAIAMDQLVDAEMQQRFDASLLSQAQAVSALVEVGPNGLDMDELQREPSHLLLGNARTTYVVQCSNGQRFSSPTAAERYPFDWRNTPDDKPHFTDIDAGGVQQRAVWFGFRPAPAEHAAVAGRPMDIPDCRMLLLLPRTQLDRILFAIDGILLITPMLALIAVLLLSPWLVRRGLQPLSALAEHMRDVGPHAPGQRLPPTRTRELTPLTQRFNEVLTRMDDSMQRERRFASALAHETRTRLAELRTLVDVERSYPSGRPLADLLADVGVIGSELENTVSSLLLLTRLEAGLEKLECERVDIEALVSKQLAGLDDVLTRRHVRIERTTTLPVFLRSDASLLRIIVGNLLRNAAVYAPEGATVELAWDADGLRVINPAPELDADEVAHLGRRHWRKHSADNEGHAGLGLNLAMAAARALDVQLSFVLDDDQRLRADLRWAAAVIGSDARSRR</sequence>
<dbReference type="Proteomes" id="UP000560000">
    <property type="component" value="Unassembled WGS sequence"/>
</dbReference>
<proteinExistence type="predicted"/>
<keyword evidence="15" id="KW-1185">Reference proteome</keyword>
<evidence type="ECO:0000313" key="16">
    <source>
        <dbReference type="Proteomes" id="UP000560000"/>
    </source>
</evidence>
<dbReference type="InterPro" id="IPR005467">
    <property type="entry name" value="His_kinase_dom"/>
</dbReference>
<dbReference type="InterPro" id="IPR036097">
    <property type="entry name" value="HisK_dim/P_sf"/>
</dbReference>
<comment type="subcellular location">
    <subcellularLocation>
        <location evidence="2">Membrane</location>
    </subcellularLocation>
</comment>
<evidence type="ECO:0000256" key="10">
    <source>
        <dbReference type="SAM" id="Phobius"/>
    </source>
</evidence>
<keyword evidence="9" id="KW-0902">Two-component regulatory system</keyword>
<evidence type="ECO:0000256" key="2">
    <source>
        <dbReference type="ARBA" id="ARBA00004370"/>
    </source>
</evidence>
<name>A0A099CWF3_9GAMM</name>
<dbReference type="PANTHER" id="PTHR45436:SF5">
    <property type="entry name" value="SENSOR HISTIDINE KINASE TRCS"/>
    <property type="match status" value="1"/>
</dbReference>
<dbReference type="RefSeq" id="WP_043100515.1">
    <property type="nucleotide sequence ID" value="NZ_JACHET010000001.1"/>
</dbReference>
<dbReference type="HOGENOM" id="CLU_000445_89_37_6"/>
<dbReference type="STRING" id="1543381.LF63_0106630"/>
<dbReference type="InterPro" id="IPR003594">
    <property type="entry name" value="HATPase_dom"/>
</dbReference>
<evidence type="ECO:0000256" key="1">
    <source>
        <dbReference type="ARBA" id="ARBA00000085"/>
    </source>
</evidence>
<keyword evidence="6 10" id="KW-0812">Transmembrane</keyword>
<evidence type="ECO:0000256" key="3">
    <source>
        <dbReference type="ARBA" id="ARBA00012438"/>
    </source>
</evidence>
<dbReference type="Pfam" id="PF00672">
    <property type="entry name" value="HAMP"/>
    <property type="match status" value="1"/>
</dbReference>
<dbReference type="Gene3D" id="6.10.340.10">
    <property type="match status" value="1"/>
</dbReference>
<evidence type="ECO:0000256" key="8">
    <source>
        <dbReference type="ARBA" id="ARBA00022989"/>
    </source>
</evidence>
<dbReference type="Pfam" id="PF02518">
    <property type="entry name" value="HATPase_c"/>
    <property type="match status" value="1"/>
</dbReference>
<dbReference type="Proteomes" id="UP000029708">
    <property type="component" value="Unassembled WGS sequence"/>
</dbReference>
<dbReference type="PROSITE" id="PS50885">
    <property type="entry name" value="HAMP"/>
    <property type="match status" value="1"/>
</dbReference>
<accession>A0A099CWF3</accession>
<organism evidence="13 15">
    <name type="scientific">Oleiagrimonas soli</name>
    <dbReference type="NCBI Taxonomy" id="1543381"/>
    <lineage>
        <taxon>Bacteria</taxon>
        <taxon>Pseudomonadati</taxon>
        <taxon>Pseudomonadota</taxon>
        <taxon>Gammaproteobacteria</taxon>
        <taxon>Lysobacterales</taxon>
        <taxon>Rhodanobacteraceae</taxon>
        <taxon>Oleiagrimonas</taxon>
    </lineage>
</organism>
<dbReference type="OrthoDB" id="9809766at2"/>
<dbReference type="InterPro" id="IPR003660">
    <property type="entry name" value="HAMP_dom"/>
</dbReference>
<gene>
    <name evidence="14" type="ORF">HNQ86_000904</name>
    <name evidence="13" type="ORF">LF63_0106630</name>
</gene>
<dbReference type="SMART" id="SM00387">
    <property type="entry name" value="HATPase_c"/>
    <property type="match status" value="1"/>
</dbReference>
<dbReference type="InterPro" id="IPR050428">
    <property type="entry name" value="TCS_sensor_his_kinase"/>
</dbReference>
<evidence type="ECO:0000259" key="11">
    <source>
        <dbReference type="PROSITE" id="PS50109"/>
    </source>
</evidence>
<dbReference type="AlphaFoldDB" id="A0A099CWF3"/>